<dbReference type="Proteomes" id="UP000005695">
    <property type="component" value="Unassembled WGS sequence"/>
</dbReference>
<dbReference type="PROSITE" id="PS51832">
    <property type="entry name" value="HD_GYP"/>
    <property type="match status" value="1"/>
</dbReference>
<dbReference type="InterPro" id="IPR003607">
    <property type="entry name" value="HD/PDEase_dom"/>
</dbReference>
<feature type="domain" description="HD-GYP" evidence="1">
    <location>
        <begin position="181"/>
        <end position="377"/>
    </location>
</feature>
<reference evidence="2" key="1">
    <citation type="submission" date="2006-05" db="EMBL/GenBank/DDBJ databases">
        <title>Annotation of the draft genome assembly of Desulfuromonas acetoxidans DSM 684.</title>
        <authorList>
            <consortium name="US DOE Joint Genome Institute (JGI-ORNL)"/>
            <person name="Larimer F."/>
            <person name="Land M."/>
            <person name="Hauser L."/>
        </authorList>
    </citation>
    <scope>NUCLEOTIDE SEQUENCE [LARGE SCALE GENOMIC DNA]</scope>
    <source>
        <strain evidence="2">DSM 684</strain>
    </source>
</reference>
<organism evidence="2 3">
    <name type="scientific">Desulfuromonas acetoxidans (strain DSM 684 / 11070)</name>
    <dbReference type="NCBI Taxonomy" id="281689"/>
    <lineage>
        <taxon>Bacteria</taxon>
        <taxon>Pseudomonadati</taxon>
        <taxon>Thermodesulfobacteriota</taxon>
        <taxon>Desulfuromonadia</taxon>
        <taxon>Desulfuromonadales</taxon>
        <taxon>Desulfuromonadaceae</taxon>
        <taxon>Desulfuromonas</taxon>
    </lineage>
</organism>
<keyword evidence="3" id="KW-1185">Reference proteome</keyword>
<evidence type="ECO:0000313" key="2">
    <source>
        <dbReference type="EMBL" id="EAT17166.1"/>
    </source>
</evidence>
<dbReference type="CDD" id="cd00077">
    <property type="entry name" value="HDc"/>
    <property type="match status" value="1"/>
</dbReference>
<dbReference type="SUPFAM" id="SSF109604">
    <property type="entry name" value="HD-domain/PDEase-like"/>
    <property type="match status" value="1"/>
</dbReference>
<dbReference type="AlphaFoldDB" id="Q1K4D7"/>
<comment type="caution">
    <text evidence="2">The sequence shown here is derived from an EMBL/GenBank/DDBJ whole genome shotgun (WGS) entry which is preliminary data.</text>
</comment>
<dbReference type="SMART" id="SM00471">
    <property type="entry name" value="HDc"/>
    <property type="match status" value="1"/>
</dbReference>
<dbReference type="GO" id="GO:0016787">
    <property type="term" value="F:hydrolase activity"/>
    <property type="evidence" value="ECO:0007669"/>
    <property type="project" value="UniProtKB-KW"/>
</dbReference>
<reference evidence="2" key="2">
    <citation type="submission" date="2006-05" db="EMBL/GenBank/DDBJ databases">
        <title>Sequencing of the draft genome and assembly of Desulfuromonas acetoxidans DSM 684.</title>
        <authorList>
            <consortium name="US DOE Joint Genome Institute (JGI-PGF)"/>
            <person name="Copeland A."/>
            <person name="Lucas S."/>
            <person name="Lapidus A."/>
            <person name="Barry K."/>
            <person name="Detter J.C."/>
            <person name="Glavina del Rio T."/>
            <person name="Hammon N."/>
            <person name="Israni S."/>
            <person name="Dalin E."/>
            <person name="Tice H."/>
            <person name="Bruce D."/>
            <person name="Pitluck S."/>
            <person name="Richardson P."/>
        </authorList>
    </citation>
    <scope>NUCLEOTIDE SEQUENCE [LARGE SCALE GENOMIC DNA]</scope>
    <source>
        <strain evidence="2">DSM 684</strain>
    </source>
</reference>
<dbReference type="RefSeq" id="WP_005997365.1">
    <property type="nucleotide sequence ID" value="NZ_AAEW02000001.1"/>
</dbReference>
<dbReference type="Gene3D" id="1.10.3210.10">
    <property type="entry name" value="Hypothetical protein af1432"/>
    <property type="match status" value="1"/>
</dbReference>
<dbReference type="PANTHER" id="PTHR43155">
    <property type="entry name" value="CYCLIC DI-GMP PHOSPHODIESTERASE PA4108-RELATED"/>
    <property type="match status" value="1"/>
</dbReference>
<evidence type="ECO:0000259" key="1">
    <source>
        <dbReference type="PROSITE" id="PS51832"/>
    </source>
</evidence>
<gene>
    <name evidence="2" type="ORF">Dace_3032</name>
</gene>
<dbReference type="InterPro" id="IPR037522">
    <property type="entry name" value="HD_GYP_dom"/>
</dbReference>
<dbReference type="OrthoDB" id="9802066at2"/>
<accession>Q1K4D7</accession>
<evidence type="ECO:0000313" key="3">
    <source>
        <dbReference type="Proteomes" id="UP000005695"/>
    </source>
</evidence>
<dbReference type="EMBL" id="AAEW02000001">
    <property type="protein sequence ID" value="EAT17166.1"/>
    <property type="molecule type" value="Genomic_DNA"/>
</dbReference>
<dbReference type="PANTHER" id="PTHR43155:SF2">
    <property type="entry name" value="CYCLIC DI-GMP PHOSPHODIESTERASE PA4108"/>
    <property type="match status" value="1"/>
</dbReference>
<dbReference type="Pfam" id="PF13487">
    <property type="entry name" value="HD_5"/>
    <property type="match status" value="1"/>
</dbReference>
<sequence>MFHDELSQFLQSLNGILNGLKLYPPQHPANNRFHDNLWQAVQQVFEDTKSLKIGIVDDTLYIGDHLFADNPPPAQGLLKLLQAHQIYGLEIFPEVAENELQTFVEMLYAGQLNGELFDHQLDQVGIYAIRYANAGEGKEGSPARKVYDHAVKTLSSLCDDIQLGRIPPTGPVVTTVDKMARQMVKTPYAMLALSMLKDYDDYTFSHSVNVSVIALTLGCACQLDNDTLQILGVGSLLHDLGKLKIAPNIIRKPGKLSSQEYEIIKKHPELGAEIASQMSDIDPRIISMILGHHIGYDRNGYPQGRISEPVSPLVDMTTIADTFDAITTLRAYRRPSSPLQAVAIMDNLSGGHLHPDYMEQFRLALGKFPVGSLVRLVSNEIGLIVDMDALNLDKSTIRIIRDHQGNEVETPYDLQLEKSNEAIAGEVDPLRLNIDITTLM</sequence>
<protein>
    <submittedName>
        <fullName evidence="2">Metal dependent phosphohydrolase</fullName>
    </submittedName>
</protein>
<name>Q1K4D7_DESA6</name>
<proteinExistence type="predicted"/>